<dbReference type="CDD" id="cd00773">
    <property type="entry name" value="HisRS-like_core"/>
    <property type="match status" value="1"/>
</dbReference>
<dbReference type="InterPro" id="IPR004516">
    <property type="entry name" value="HisRS/HisZ"/>
</dbReference>
<keyword evidence="3 5" id="KW-0436">Ligase</keyword>
<proteinExistence type="inferred from homology"/>
<dbReference type="EC" id="6.1.1.21" evidence="5"/>
<feature type="binding site" evidence="6">
    <location>
        <position position="128"/>
    </location>
    <ligand>
        <name>L-histidine</name>
        <dbReference type="ChEBI" id="CHEBI:57595"/>
    </ligand>
</feature>
<sequence length="425" mass="50426">MNKKYQSVRGMHDILPVETYSIRKVEEQIKNILNSHSYFEIRSPVIEYTKLFEKSIGNNTDIIHKEMYNFTDKKKKKISLRPEGTVSCIRACIQNNIFYNSKIQKLWYYGPMFRYERPQKGRFRQFQQFGIEYFGINNVFIDYDIIILTANIWKKLNLSKYLTLEINSLGNMEDRKNFSLDLKKFFQKYMSKLTTYEKKLLSSNPIRILDSKNTNIIKLLRFAPMLRNYINSHSYKRFKKLCNLLTQSKINYIVNHRLVRGLDYYNDTVFEWTAKKLGSQSAVCAGGRYDNLVEYLGGIKNPAIGFAIGVDRLIMLKKLINPEYFKNFFIDINIIFLESIYSVLSIYIANKLYLMWPKLKINTSLKKFRKNNYLKRSKKIKSKFLLILQSNLLNVNKILVKNTCKKTNQIIPIHRIFQNPCIFIN</sequence>
<keyword evidence="5" id="KW-0547">Nucleotide-binding</keyword>
<dbReference type="GO" id="GO:0004821">
    <property type="term" value="F:histidine-tRNA ligase activity"/>
    <property type="evidence" value="ECO:0007669"/>
    <property type="project" value="UniProtKB-UniRule"/>
</dbReference>
<dbReference type="GO" id="GO:0005524">
    <property type="term" value="F:ATP binding"/>
    <property type="evidence" value="ECO:0007669"/>
    <property type="project" value="UniProtKB-UniRule"/>
</dbReference>
<evidence type="ECO:0000256" key="4">
    <source>
        <dbReference type="ARBA" id="ARBA00023146"/>
    </source>
</evidence>
<dbReference type="PIRSF" id="PIRSF001549">
    <property type="entry name" value="His-tRNA_synth"/>
    <property type="match status" value="1"/>
</dbReference>
<name>A0A451DF98_9GAMM</name>
<dbReference type="Pfam" id="PF13393">
    <property type="entry name" value="tRNA-synt_His"/>
    <property type="match status" value="1"/>
</dbReference>
<dbReference type="EMBL" id="LR217727">
    <property type="protein sequence ID" value="VFP85319.1"/>
    <property type="molecule type" value="Genomic_DNA"/>
</dbReference>
<dbReference type="InterPro" id="IPR006195">
    <property type="entry name" value="aa-tRNA-synth_II"/>
</dbReference>
<organism evidence="8">
    <name type="scientific">Buchnera aphidicola</name>
    <name type="common">Cinara pseudotsugae</name>
    <dbReference type="NCBI Taxonomy" id="2518978"/>
    <lineage>
        <taxon>Bacteria</taxon>
        <taxon>Pseudomonadati</taxon>
        <taxon>Pseudomonadota</taxon>
        <taxon>Gammaproteobacteria</taxon>
        <taxon>Enterobacterales</taxon>
        <taxon>Erwiniaceae</taxon>
        <taxon>Buchnera</taxon>
    </lineage>
</organism>
<evidence type="ECO:0000256" key="1">
    <source>
        <dbReference type="ARBA" id="ARBA00008226"/>
    </source>
</evidence>
<comment type="catalytic activity">
    <reaction evidence="5">
        <text>tRNA(His) + L-histidine + ATP = L-histidyl-tRNA(His) + AMP + diphosphate + H(+)</text>
        <dbReference type="Rhea" id="RHEA:17313"/>
        <dbReference type="Rhea" id="RHEA-COMP:9665"/>
        <dbReference type="Rhea" id="RHEA-COMP:9689"/>
        <dbReference type="ChEBI" id="CHEBI:15378"/>
        <dbReference type="ChEBI" id="CHEBI:30616"/>
        <dbReference type="ChEBI" id="CHEBI:33019"/>
        <dbReference type="ChEBI" id="CHEBI:57595"/>
        <dbReference type="ChEBI" id="CHEBI:78442"/>
        <dbReference type="ChEBI" id="CHEBI:78527"/>
        <dbReference type="ChEBI" id="CHEBI:456215"/>
        <dbReference type="EC" id="6.1.1.21"/>
    </reaction>
</comment>
<keyword evidence="5" id="KW-0067">ATP-binding</keyword>
<comment type="similarity">
    <text evidence="1 5">Belongs to the class-II aminoacyl-tRNA synthetase family.</text>
</comment>
<evidence type="ECO:0000256" key="2">
    <source>
        <dbReference type="ARBA" id="ARBA00011738"/>
    </source>
</evidence>
<dbReference type="HAMAP" id="MF_00127">
    <property type="entry name" value="His_tRNA_synth"/>
    <property type="match status" value="1"/>
</dbReference>
<keyword evidence="5" id="KW-0648">Protein biosynthesis</keyword>
<feature type="binding site" evidence="6">
    <location>
        <position position="114"/>
    </location>
    <ligand>
        <name>L-histidine</name>
        <dbReference type="ChEBI" id="CHEBI:57595"/>
    </ligand>
</feature>
<dbReference type="GO" id="GO:0006427">
    <property type="term" value="P:histidyl-tRNA aminoacylation"/>
    <property type="evidence" value="ECO:0007669"/>
    <property type="project" value="UniProtKB-UniRule"/>
</dbReference>
<keyword evidence="4 5" id="KW-0030">Aminoacyl-tRNA synthetase</keyword>
<dbReference type="SUPFAM" id="SSF55681">
    <property type="entry name" value="Class II aaRS and biotin synthetases"/>
    <property type="match status" value="1"/>
</dbReference>
<reference evidence="8" key="1">
    <citation type="submission" date="2019-02" db="EMBL/GenBank/DDBJ databases">
        <authorList>
            <person name="Manzano-Marin A."/>
            <person name="Manzano-Marin A."/>
        </authorList>
    </citation>
    <scope>NUCLEOTIDE SEQUENCE</scope>
    <source>
        <strain evidence="8">BuCipseudotsugae</strain>
    </source>
</reference>
<dbReference type="GO" id="GO:0005737">
    <property type="term" value="C:cytoplasm"/>
    <property type="evidence" value="ECO:0007669"/>
    <property type="project" value="UniProtKB-SubCell"/>
</dbReference>
<dbReference type="AlphaFoldDB" id="A0A451DF98"/>
<dbReference type="NCBIfam" id="TIGR00442">
    <property type="entry name" value="hisS"/>
    <property type="match status" value="1"/>
</dbReference>
<dbReference type="PANTHER" id="PTHR43707:SF1">
    <property type="entry name" value="HISTIDINE--TRNA LIGASE, MITOCHONDRIAL-RELATED"/>
    <property type="match status" value="1"/>
</dbReference>
<feature type="binding site" evidence="6">
    <location>
        <begin position="264"/>
        <end position="265"/>
    </location>
    <ligand>
        <name>L-histidine</name>
        <dbReference type="ChEBI" id="CHEBI:57595"/>
    </ligand>
</feature>
<feature type="binding site" evidence="6">
    <location>
        <begin position="83"/>
        <end position="85"/>
    </location>
    <ligand>
        <name>L-histidine</name>
        <dbReference type="ChEBI" id="CHEBI:57595"/>
    </ligand>
</feature>
<protein>
    <recommendedName>
        <fullName evidence="5">Histidine--tRNA ligase</fullName>
        <ecNumber evidence="5">6.1.1.21</ecNumber>
    </recommendedName>
    <alternativeName>
        <fullName evidence="5">Histidyl-tRNA synthetase</fullName>
        <shortName evidence="5">HisRS</shortName>
    </alternativeName>
</protein>
<dbReference type="InterPro" id="IPR041715">
    <property type="entry name" value="HisRS-like_core"/>
</dbReference>
<dbReference type="InterPro" id="IPR045864">
    <property type="entry name" value="aa-tRNA-synth_II/BPL/LPL"/>
</dbReference>
<accession>A0A451DF98</accession>
<dbReference type="PANTHER" id="PTHR43707">
    <property type="entry name" value="HISTIDYL-TRNA SYNTHETASE"/>
    <property type="match status" value="1"/>
</dbReference>
<evidence type="ECO:0000256" key="3">
    <source>
        <dbReference type="ARBA" id="ARBA00022598"/>
    </source>
</evidence>
<comment type="subcellular location">
    <subcellularLocation>
        <location evidence="5">Cytoplasm</location>
    </subcellularLocation>
</comment>
<evidence type="ECO:0000256" key="6">
    <source>
        <dbReference type="PIRSR" id="PIRSR001549-1"/>
    </source>
</evidence>
<comment type="subunit">
    <text evidence="2 5">Homodimer.</text>
</comment>
<dbReference type="Gene3D" id="3.30.930.10">
    <property type="entry name" value="Bira Bifunctional Protein, Domain 2"/>
    <property type="match status" value="1"/>
</dbReference>
<evidence type="ECO:0000256" key="5">
    <source>
        <dbReference type="HAMAP-Rule" id="MF_00127"/>
    </source>
</evidence>
<feature type="binding site" evidence="6">
    <location>
        <position position="260"/>
    </location>
    <ligand>
        <name>L-histidine</name>
        <dbReference type="ChEBI" id="CHEBI:57595"/>
    </ligand>
</feature>
<evidence type="ECO:0000313" key="8">
    <source>
        <dbReference type="EMBL" id="VFP85319.1"/>
    </source>
</evidence>
<dbReference type="InterPro" id="IPR015807">
    <property type="entry name" value="His-tRNA-ligase"/>
</dbReference>
<evidence type="ECO:0000259" key="7">
    <source>
        <dbReference type="PROSITE" id="PS50862"/>
    </source>
</evidence>
<feature type="binding site" evidence="6">
    <location>
        <position position="132"/>
    </location>
    <ligand>
        <name>L-histidine</name>
        <dbReference type="ChEBI" id="CHEBI:57595"/>
    </ligand>
</feature>
<dbReference type="PROSITE" id="PS50862">
    <property type="entry name" value="AA_TRNA_LIGASE_II"/>
    <property type="match status" value="1"/>
</dbReference>
<feature type="domain" description="Aminoacyl-transfer RNA synthetases class-II family profile" evidence="7">
    <location>
        <begin position="23"/>
        <end position="316"/>
    </location>
</feature>
<keyword evidence="5" id="KW-0963">Cytoplasm</keyword>
<gene>
    <name evidence="5 8" type="primary">hisS</name>
    <name evidence="8" type="ORF">BUCIPSPA2889_190</name>
</gene>